<proteinExistence type="predicted"/>
<dbReference type="PANTHER" id="PTHR23513">
    <property type="entry name" value="INTEGRAL MEMBRANE EFFLUX PROTEIN-RELATED"/>
    <property type="match status" value="1"/>
</dbReference>
<feature type="transmembrane region" description="Helical" evidence="6">
    <location>
        <begin position="130"/>
        <end position="151"/>
    </location>
</feature>
<dbReference type="SUPFAM" id="SSF103473">
    <property type="entry name" value="MFS general substrate transporter"/>
    <property type="match status" value="1"/>
</dbReference>
<feature type="transmembrane region" description="Helical" evidence="6">
    <location>
        <begin position="215"/>
        <end position="237"/>
    </location>
</feature>
<dbReference type="AlphaFoldDB" id="A0A845U1D7"/>
<keyword evidence="5 6" id="KW-0472">Membrane</keyword>
<organism evidence="7">
    <name type="scientific">Acidithiobacillus ferrianus</name>
    <dbReference type="NCBI Taxonomy" id="2678518"/>
    <lineage>
        <taxon>Bacteria</taxon>
        <taxon>Pseudomonadati</taxon>
        <taxon>Pseudomonadota</taxon>
        <taxon>Acidithiobacillia</taxon>
        <taxon>Acidithiobacillales</taxon>
        <taxon>Acidithiobacillaceae</taxon>
        <taxon>Acidithiobacillus</taxon>
    </lineage>
</organism>
<evidence type="ECO:0000256" key="3">
    <source>
        <dbReference type="ARBA" id="ARBA00022692"/>
    </source>
</evidence>
<dbReference type="GO" id="GO:0005886">
    <property type="term" value="C:plasma membrane"/>
    <property type="evidence" value="ECO:0007669"/>
    <property type="project" value="UniProtKB-SubCell"/>
</dbReference>
<protein>
    <submittedName>
        <fullName evidence="7">MFS transporter</fullName>
    </submittedName>
</protein>
<dbReference type="Pfam" id="PF07690">
    <property type="entry name" value="MFS_1"/>
    <property type="match status" value="1"/>
</dbReference>
<evidence type="ECO:0000256" key="1">
    <source>
        <dbReference type="ARBA" id="ARBA00004651"/>
    </source>
</evidence>
<evidence type="ECO:0000256" key="6">
    <source>
        <dbReference type="SAM" id="Phobius"/>
    </source>
</evidence>
<feature type="transmembrane region" description="Helical" evidence="6">
    <location>
        <begin position="58"/>
        <end position="80"/>
    </location>
</feature>
<comment type="caution">
    <text evidence="7">The sequence shown here is derived from an EMBL/GenBank/DDBJ whole genome shotgun (WGS) entry which is preliminary data.</text>
</comment>
<gene>
    <name evidence="7" type="ORF">GL267_01730</name>
</gene>
<evidence type="ECO:0000313" key="7">
    <source>
        <dbReference type="EMBL" id="NDU41402.1"/>
    </source>
</evidence>
<evidence type="ECO:0000256" key="5">
    <source>
        <dbReference type="ARBA" id="ARBA00023136"/>
    </source>
</evidence>
<name>A0A845U1D7_9PROT</name>
<comment type="subcellular location">
    <subcellularLocation>
        <location evidence="1">Cell membrane</location>
        <topology evidence="1">Multi-pass membrane protein</topology>
    </subcellularLocation>
</comment>
<dbReference type="Gene3D" id="1.20.1250.20">
    <property type="entry name" value="MFS general substrate transporter like domains"/>
    <property type="match status" value="1"/>
</dbReference>
<feature type="transmembrane region" description="Helical" evidence="6">
    <location>
        <begin position="273"/>
        <end position="289"/>
    </location>
</feature>
<dbReference type="InterPro" id="IPR011701">
    <property type="entry name" value="MFS"/>
</dbReference>
<feature type="transmembrane region" description="Helical" evidence="6">
    <location>
        <begin position="249"/>
        <end position="267"/>
    </location>
</feature>
<dbReference type="InterPro" id="IPR036259">
    <property type="entry name" value="MFS_trans_sf"/>
</dbReference>
<dbReference type="GO" id="GO:0022857">
    <property type="term" value="F:transmembrane transporter activity"/>
    <property type="evidence" value="ECO:0007669"/>
    <property type="project" value="InterPro"/>
</dbReference>
<feature type="transmembrane region" description="Helical" evidence="6">
    <location>
        <begin position="335"/>
        <end position="352"/>
    </location>
</feature>
<feature type="transmembrane region" description="Helical" evidence="6">
    <location>
        <begin position="184"/>
        <end position="209"/>
    </location>
</feature>
<evidence type="ECO:0000256" key="4">
    <source>
        <dbReference type="ARBA" id="ARBA00022989"/>
    </source>
</evidence>
<feature type="transmembrane region" description="Helical" evidence="6">
    <location>
        <begin position="27"/>
        <end position="46"/>
    </location>
</feature>
<dbReference type="PANTHER" id="PTHR23513:SF6">
    <property type="entry name" value="MAJOR FACILITATOR SUPERFAMILY ASSOCIATED DOMAIN-CONTAINING PROTEIN"/>
    <property type="match status" value="1"/>
</dbReference>
<feature type="transmembrane region" description="Helical" evidence="6">
    <location>
        <begin position="310"/>
        <end position="329"/>
    </location>
</feature>
<dbReference type="EMBL" id="WNJL01000011">
    <property type="protein sequence ID" value="NDU41402.1"/>
    <property type="molecule type" value="Genomic_DNA"/>
</dbReference>
<sequence length="387" mass="42894">MLMVSWIANTVSLLASNIISQRYGYNYTIKIISVTVSSALILYLIFSEFVHIKQHQNYILMLLSIIGVTLSSATAMLIPLSTPIIATASNDIFSMKRRIKILSNTFILNLILGTFLGGLIINVYGGGSAILVDSVLSIFGVILSLVFYIVYPKNKLKPDSKKRNPIDQLREGAKYVFYTPPERVIATVSMMVNMVITPVIFLIFPVVILNGGHSIIDVSLAEVLVGVGILMSSSFLLRLTDRLLSPHSIVSLSILICTVSLVLIMFSDSIICLFFSALLIGVGLSLFNVTSNTKRALSIPERHLPNMEGFLLFLCTASIPLGFFMTKYFLKINHIEYILFIFIGILFSAVLISSSSKSLKSMLNDSHEEGVKYYERVYKHIFSGDMA</sequence>
<keyword evidence="2" id="KW-1003">Cell membrane</keyword>
<keyword evidence="4 6" id="KW-1133">Transmembrane helix</keyword>
<feature type="transmembrane region" description="Helical" evidence="6">
    <location>
        <begin position="101"/>
        <end position="124"/>
    </location>
</feature>
<accession>A0A845U1D7</accession>
<keyword evidence="3 6" id="KW-0812">Transmembrane</keyword>
<evidence type="ECO:0000256" key="2">
    <source>
        <dbReference type="ARBA" id="ARBA00022475"/>
    </source>
</evidence>
<reference evidence="7" key="1">
    <citation type="submission" date="2019-11" db="EMBL/GenBank/DDBJ databases">
        <title>Acidithiobacillus ferrianus sp. nov.: a facultatively anaerobic and extremely acidophilic chemolithoautotroph.</title>
        <authorList>
            <person name="Norris P.R."/>
            <person name="Falagan C."/>
            <person name="Moya-Beltran A."/>
            <person name="Castro M."/>
            <person name="Quatrini R."/>
            <person name="Johnson D.B."/>
        </authorList>
    </citation>
    <scope>NUCLEOTIDE SEQUENCE [LARGE SCALE GENOMIC DNA]</scope>
    <source>
        <strain evidence="7">MG</strain>
    </source>
</reference>